<dbReference type="InterPro" id="IPR002654">
    <property type="entry name" value="Glyco_trans_25"/>
</dbReference>
<dbReference type="AlphaFoldDB" id="A0A6C0DBZ3"/>
<sequence>MQIQYYLIHCQEHKEREEHIEKFHNKFKQKVIIFDGVYTKNVLIENQIDYINNFNKDLRLVTNKTFGNDYKFNYSGELGCYLSHFSIIEKIKNDNTNKSDYSVIFEDDIDFNNNINPHEEIVKIIDDLKSINYDFDLIFLGNLNDNNGMNIINNVYKLDPTNICWGTHALLINNKNIEKIYNHNCNIDGEIDTHYVYSTHRNELNGLVIYPILFSQADFKSNIKCDL</sequence>
<name>A0A6C0DBZ3_9ZZZZ</name>
<reference evidence="2" key="1">
    <citation type="journal article" date="2020" name="Nature">
        <title>Giant virus diversity and host interactions through global metagenomics.</title>
        <authorList>
            <person name="Schulz F."/>
            <person name="Roux S."/>
            <person name="Paez-Espino D."/>
            <person name="Jungbluth S."/>
            <person name="Walsh D.A."/>
            <person name="Denef V.J."/>
            <person name="McMahon K.D."/>
            <person name="Konstantinidis K.T."/>
            <person name="Eloe-Fadrosh E.A."/>
            <person name="Kyrpides N.C."/>
            <person name="Woyke T."/>
        </authorList>
    </citation>
    <scope>NUCLEOTIDE SEQUENCE</scope>
    <source>
        <strain evidence="2">GVMAG-M-3300023174-134</strain>
    </source>
</reference>
<feature type="domain" description="Glycosyl transferase family 25" evidence="1">
    <location>
        <begin position="4"/>
        <end position="192"/>
    </location>
</feature>
<protein>
    <recommendedName>
        <fullName evidence="1">Glycosyl transferase family 25 domain-containing protein</fullName>
    </recommendedName>
</protein>
<evidence type="ECO:0000313" key="2">
    <source>
        <dbReference type="EMBL" id="QHT14017.1"/>
    </source>
</evidence>
<accession>A0A6C0DBZ3</accession>
<dbReference type="Pfam" id="PF01755">
    <property type="entry name" value="Glyco_transf_25"/>
    <property type="match status" value="1"/>
</dbReference>
<proteinExistence type="predicted"/>
<dbReference type="EMBL" id="MN739578">
    <property type="protein sequence ID" value="QHT14017.1"/>
    <property type="molecule type" value="Genomic_DNA"/>
</dbReference>
<organism evidence="2">
    <name type="scientific">viral metagenome</name>
    <dbReference type="NCBI Taxonomy" id="1070528"/>
    <lineage>
        <taxon>unclassified sequences</taxon>
        <taxon>metagenomes</taxon>
        <taxon>organismal metagenomes</taxon>
    </lineage>
</organism>
<evidence type="ECO:0000259" key="1">
    <source>
        <dbReference type="Pfam" id="PF01755"/>
    </source>
</evidence>